<dbReference type="InterPro" id="IPR036165">
    <property type="entry name" value="YefM-like_sf"/>
</dbReference>
<accession>A0A9D2Q331</accession>
<comment type="similarity">
    <text evidence="1 2">Belongs to the phD/YefM antitoxin family.</text>
</comment>
<reference evidence="3" key="2">
    <citation type="submission" date="2021-04" db="EMBL/GenBank/DDBJ databases">
        <authorList>
            <person name="Gilroy R."/>
        </authorList>
    </citation>
    <scope>NUCLEOTIDE SEQUENCE</scope>
    <source>
        <strain evidence="3">CHK130-7132</strain>
    </source>
</reference>
<dbReference type="EMBL" id="DWWC01000330">
    <property type="protein sequence ID" value="HJC71059.1"/>
    <property type="molecule type" value="Genomic_DNA"/>
</dbReference>
<organism evidence="3 4">
    <name type="scientific">Candidatus Brachybacterium intestinipullorum</name>
    <dbReference type="NCBI Taxonomy" id="2838512"/>
    <lineage>
        <taxon>Bacteria</taxon>
        <taxon>Bacillati</taxon>
        <taxon>Actinomycetota</taxon>
        <taxon>Actinomycetes</taxon>
        <taxon>Micrococcales</taxon>
        <taxon>Dermabacteraceae</taxon>
        <taxon>Brachybacterium</taxon>
    </lineage>
</organism>
<dbReference type="InterPro" id="IPR006442">
    <property type="entry name" value="Antitoxin_Phd/YefM"/>
</dbReference>
<reference evidence="3" key="1">
    <citation type="journal article" date="2021" name="PeerJ">
        <title>Extensive microbial diversity within the chicken gut microbiome revealed by metagenomics and culture.</title>
        <authorList>
            <person name="Gilroy R."/>
            <person name="Ravi A."/>
            <person name="Getino M."/>
            <person name="Pursley I."/>
            <person name="Horton D.L."/>
            <person name="Alikhan N.F."/>
            <person name="Baker D."/>
            <person name="Gharbi K."/>
            <person name="Hall N."/>
            <person name="Watson M."/>
            <person name="Adriaenssens E.M."/>
            <person name="Foster-Nyarko E."/>
            <person name="Jarju S."/>
            <person name="Secka A."/>
            <person name="Antonio M."/>
            <person name="Oren A."/>
            <person name="Chaudhuri R.R."/>
            <person name="La Ragione R."/>
            <person name="Hildebrand F."/>
            <person name="Pallen M.J."/>
        </authorList>
    </citation>
    <scope>NUCLEOTIDE SEQUENCE</scope>
    <source>
        <strain evidence="3">CHK130-7132</strain>
    </source>
</reference>
<evidence type="ECO:0000256" key="2">
    <source>
        <dbReference type="RuleBase" id="RU362080"/>
    </source>
</evidence>
<gene>
    <name evidence="3" type="ORF">H9932_15470</name>
</gene>
<protein>
    <recommendedName>
        <fullName evidence="2">Antitoxin</fullName>
    </recommendedName>
</protein>
<comment type="caution">
    <text evidence="3">The sequence shown here is derived from an EMBL/GenBank/DDBJ whole genome shotgun (WGS) entry which is preliminary data.</text>
</comment>
<evidence type="ECO:0000313" key="3">
    <source>
        <dbReference type="EMBL" id="HJC71059.1"/>
    </source>
</evidence>
<dbReference type="AlphaFoldDB" id="A0A9D2Q331"/>
<dbReference type="Proteomes" id="UP000823854">
    <property type="component" value="Unassembled WGS sequence"/>
</dbReference>
<proteinExistence type="inferred from homology"/>
<dbReference type="Pfam" id="PF02604">
    <property type="entry name" value="PhdYeFM_antitox"/>
    <property type="match status" value="1"/>
</dbReference>
<name>A0A9D2Q331_9MICO</name>
<dbReference type="Gene3D" id="3.40.1620.10">
    <property type="entry name" value="YefM-like domain"/>
    <property type="match status" value="1"/>
</dbReference>
<evidence type="ECO:0000256" key="1">
    <source>
        <dbReference type="ARBA" id="ARBA00009981"/>
    </source>
</evidence>
<dbReference type="NCBIfam" id="TIGR01552">
    <property type="entry name" value="phd_fam"/>
    <property type="match status" value="1"/>
</dbReference>
<evidence type="ECO:0000313" key="4">
    <source>
        <dbReference type="Proteomes" id="UP000823854"/>
    </source>
</evidence>
<comment type="function">
    <text evidence="2">Antitoxin component of a type II toxin-antitoxin (TA) system.</text>
</comment>
<sequence length="81" mass="8965">MRFVTMSHFRSRQSELLASVHAEPVTLTSRGVGRRAVVVSPELYDRALEALEDRIDVESAAEARKEGGSVSHREMIAELGL</sequence>
<dbReference type="SUPFAM" id="SSF143120">
    <property type="entry name" value="YefM-like"/>
    <property type="match status" value="1"/>
</dbReference>